<reference evidence="4" key="2">
    <citation type="journal article" date="2022" name="Microbiol. Resour. Announc.">
        <title>Metagenome Sequencing to Explore Phylogenomics of Terrestrial Cyanobacteria.</title>
        <authorList>
            <person name="Ward R.D."/>
            <person name="Stajich J.E."/>
            <person name="Johansen J.R."/>
            <person name="Huntemann M."/>
            <person name="Clum A."/>
            <person name="Foster B."/>
            <person name="Foster B."/>
            <person name="Roux S."/>
            <person name="Palaniappan K."/>
            <person name="Varghese N."/>
            <person name="Mukherjee S."/>
            <person name="Reddy T.B.K."/>
            <person name="Daum C."/>
            <person name="Copeland A."/>
            <person name="Chen I.A."/>
            <person name="Ivanova N.N."/>
            <person name="Kyrpides N.C."/>
            <person name="Shapiro N."/>
            <person name="Eloe-Fadrosh E.A."/>
            <person name="Pietrasiak N."/>
        </authorList>
    </citation>
    <scope>NUCLEOTIDE SEQUENCE</scope>
    <source>
        <strain evidence="4">GSE-TBD4-15B</strain>
    </source>
</reference>
<keyword evidence="3" id="KW-0472">Membrane</keyword>
<comment type="subcellular location">
    <subcellularLocation>
        <location evidence="1">Membrane</location>
    </subcellularLocation>
</comment>
<evidence type="ECO:0000313" key="4">
    <source>
        <dbReference type="EMBL" id="MBW4468367.1"/>
    </source>
</evidence>
<dbReference type="EMBL" id="JAHHHV010000088">
    <property type="protein sequence ID" value="MBW4468367.1"/>
    <property type="molecule type" value="Genomic_DNA"/>
</dbReference>
<dbReference type="AlphaFoldDB" id="A0A951PES6"/>
<protein>
    <submittedName>
        <fullName evidence="4">Photosystem II protein PsbQ</fullName>
    </submittedName>
</protein>
<dbReference type="GO" id="GO:0009654">
    <property type="term" value="C:photosystem II oxygen evolving complex"/>
    <property type="evidence" value="ECO:0007669"/>
    <property type="project" value="InterPro"/>
</dbReference>
<name>A0A951PES6_9CYAN</name>
<evidence type="ECO:0000256" key="1">
    <source>
        <dbReference type="ARBA" id="ARBA00004370"/>
    </source>
</evidence>
<evidence type="ECO:0000313" key="5">
    <source>
        <dbReference type="Proteomes" id="UP000707356"/>
    </source>
</evidence>
<dbReference type="InterPro" id="IPR008797">
    <property type="entry name" value="PSII_PsbQ"/>
</dbReference>
<dbReference type="InterPro" id="IPR023222">
    <property type="entry name" value="PsbQ-like_dom_sf"/>
</dbReference>
<gene>
    <name evidence="4" type="primary">psbQ</name>
    <name evidence="4" type="ORF">KME07_23320</name>
</gene>
<dbReference type="SUPFAM" id="SSF101112">
    <property type="entry name" value="Oxygen-evolving enhancer protein 3"/>
    <property type="match status" value="1"/>
</dbReference>
<organism evidence="4 5">
    <name type="scientific">Pegethrix bostrychoides GSE-TBD4-15B</name>
    <dbReference type="NCBI Taxonomy" id="2839662"/>
    <lineage>
        <taxon>Bacteria</taxon>
        <taxon>Bacillati</taxon>
        <taxon>Cyanobacteriota</taxon>
        <taxon>Cyanophyceae</taxon>
        <taxon>Oculatellales</taxon>
        <taxon>Oculatellaceae</taxon>
        <taxon>Pegethrix</taxon>
    </lineage>
</organism>
<comment type="caution">
    <text evidence="4">The sequence shown here is derived from an EMBL/GenBank/DDBJ whole genome shotgun (WGS) entry which is preliminary data.</text>
</comment>
<dbReference type="InterPro" id="IPR017487">
    <property type="entry name" value="PSII_PsbQ_cyanobac"/>
</dbReference>
<evidence type="ECO:0000256" key="2">
    <source>
        <dbReference type="ARBA" id="ARBA00023078"/>
    </source>
</evidence>
<dbReference type="PROSITE" id="PS51257">
    <property type="entry name" value="PROKAR_LIPOPROTEIN"/>
    <property type="match status" value="1"/>
</dbReference>
<keyword evidence="2" id="KW-0793">Thylakoid</keyword>
<dbReference type="Pfam" id="PF05757">
    <property type="entry name" value="PsbQ"/>
    <property type="match status" value="1"/>
</dbReference>
<dbReference type="GO" id="GO:0019898">
    <property type="term" value="C:extrinsic component of membrane"/>
    <property type="evidence" value="ECO:0007669"/>
    <property type="project" value="InterPro"/>
</dbReference>
<dbReference type="GO" id="GO:0015979">
    <property type="term" value="P:photosynthesis"/>
    <property type="evidence" value="ECO:0007669"/>
    <property type="project" value="InterPro"/>
</dbReference>
<dbReference type="GO" id="GO:0005509">
    <property type="term" value="F:calcium ion binding"/>
    <property type="evidence" value="ECO:0007669"/>
    <property type="project" value="InterPro"/>
</dbReference>
<dbReference type="Proteomes" id="UP000707356">
    <property type="component" value="Unassembled WGS sequence"/>
</dbReference>
<proteinExistence type="predicted"/>
<dbReference type="Gene3D" id="1.20.120.290">
    <property type="entry name" value="Oxygen-evolving enhancer protein 3 (PsbQ), four-helix up-down bundle"/>
    <property type="match status" value="1"/>
</dbReference>
<dbReference type="NCBIfam" id="TIGR03042">
    <property type="entry name" value="PS_II_psbQ_bact"/>
    <property type="match status" value="1"/>
</dbReference>
<sequence>MTRYRSILTFVLVILATVLVSCGGTPAAKGPVYSTAQLEQIQRYSADIQTLRDRMDELAPLIETEQWNDVESFIHGPLGELRVRMARLARSLEPKVQKTAQDSAQEVFDHLIAIDEAAQTRDFAKATSNYREALRDFESFFQLIPG</sequence>
<evidence type="ECO:0000256" key="3">
    <source>
        <dbReference type="ARBA" id="ARBA00023136"/>
    </source>
</evidence>
<reference evidence="4" key="1">
    <citation type="submission" date="2021-05" db="EMBL/GenBank/DDBJ databases">
        <authorList>
            <person name="Pietrasiak N."/>
            <person name="Ward R."/>
            <person name="Stajich J.E."/>
            <person name="Kurbessoian T."/>
        </authorList>
    </citation>
    <scope>NUCLEOTIDE SEQUENCE</scope>
    <source>
        <strain evidence="4">GSE-TBD4-15B</strain>
    </source>
</reference>
<accession>A0A951PES6</accession>